<protein>
    <submittedName>
        <fullName evidence="2">Antirestriction protein</fullName>
    </submittedName>
</protein>
<evidence type="ECO:0000313" key="3">
    <source>
        <dbReference type="Proteomes" id="UP000033874"/>
    </source>
</evidence>
<accession>A0A0M3AKK8</accession>
<dbReference type="PATRIC" id="fig|56193.3.peg.3760"/>
<dbReference type="STRING" id="56193.YP76_17950"/>
<dbReference type="Proteomes" id="UP000033874">
    <property type="component" value="Unassembled WGS sequence"/>
</dbReference>
<keyword evidence="3" id="KW-1185">Reference proteome</keyword>
<dbReference type="InterPro" id="IPR004914">
    <property type="entry name" value="Antirestrict"/>
</dbReference>
<dbReference type="Gene3D" id="3.30.70.3580">
    <property type="entry name" value="Antirestriction protein"/>
    <property type="match status" value="1"/>
</dbReference>
<evidence type="ECO:0000313" key="2">
    <source>
        <dbReference type="EMBL" id="KKW90493.1"/>
    </source>
</evidence>
<dbReference type="AlphaFoldDB" id="A0A0M3AKK8"/>
<dbReference type="RefSeq" id="WP_021243568.1">
    <property type="nucleotide sequence ID" value="NZ_LBIC01000009.1"/>
</dbReference>
<evidence type="ECO:0000256" key="1">
    <source>
        <dbReference type="ARBA" id="ARBA00008618"/>
    </source>
</evidence>
<dbReference type="EMBL" id="LBIC01000009">
    <property type="protein sequence ID" value="KKW90493.1"/>
    <property type="molecule type" value="Genomic_DNA"/>
</dbReference>
<comment type="caution">
    <text evidence="2">The sequence shown here is derived from an EMBL/GenBank/DDBJ whole genome shotgun (WGS) entry which is preliminary data.</text>
</comment>
<organism evidence="2 3">
    <name type="scientific">Sphingobium chungbukense</name>
    <dbReference type="NCBI Taxonomy" id="56193"/>
    <lineage>
        <taxon>Bacteria</taxon>
        <taxon>Pseudomonadati</taxon>
        <taxon>Pseudomonadota</taxon>
        <taxon>Alphaproteobacteria</taxon>
        <taxon>Sphingomonadales</taxon>
        <taxon>Sphingomonadaceae</taxon>
        <taxon>Sphingobium</taxon>
    </lineage>
</organism>
<proteinExistence type="inferred from homology"/>
<reference evidence="2 3" key="1">
    <citation type="submission" date="2015-04" db="EMBL/GenBank/DDBJ databases">
        <title>Genome sequence of aromatic hydrocarbons-degrading Sphingobium chungbukense DJ77.</title>
        <authorList>
            <person name="Kim Y.-C."/>
            <person name="Chae J.-C."/>
        </authorList>
    </citation>
    <scope>NUCLEOTIDE SEQUENCE [LARGE SCALE GENOMIC DNA]</scope>
    <source>
        <strain evidence="2 3">DJ77</strain>
    </source>
</reference>
<dbReference type="Pfam" id="PF03230">
    <property type="entry name" value="Antirestrict"/>
    <property type="match status" value="1"/>
</dbReference>
<gene>
    <name evidence="2" type="ORF">YP76_17950</name>
</gene>
<comment type="similarity">
    <text evidence="1">Belongs to the antirestriction protein family.</text>
</comment>
<dbReference type="InterPro" id="IPR042297">
    <property type="entry name" value="Antirestriction_sf"/>
</dbReference>
<name>A0A0M3AKK8_9SPHN</name>
<sequence length="144" mass="15863">MSNAFATHDTGFHALATRVPDARRSRFLPNLFGRHLLVAEACVYSFMQWLSPADYAGGYWHFLEQNGLPLYLAPAAPSNFRICCRTNGYEGELTADAAGIVATLFAFSHLAFEIGDDQLSGSFHRLRDHAGRHGEAAKIFSAID</sequence>